<accession>A0ABY3R0K0</accession>
<gene>
    <name evidence="2" type="ORF">BjapCC829_46055</name>
</gene>
<keyword evidence="3" id="KW-1185">Reference proteome</keyword>
<protein>
    <submittedName>
        <fullName evidence="2">Uncharacterized protein</fullName>
    </submittedName>
</protein>
<evidence type="ECO:0000313" key="3">
    <source>
        <dbReference type="Proteomes" id="UP001430990"/>
    </source>
</evidence>
<dbReference type="Proteomes" id="UP001430990">
    <property type="component" value="Plasmid pCC829_1"/>
</dbReference>
<sequence>MKLLTLSLASAFLLACACDSHAVVRIANDRGGLIQRYLDRYDELKGTGQTVVIDGLCASACTIVLAKIPSDRVCVTERANLAFHAAWDLGAGGRHITNREATRMIFSMYPAPVRSWISARGGLSPNTIFLRGAQLQTIFARCYLDAAVFLRL</sequence>
<geneLocation type="plasmid" evidence="2 3">
    <name>pCC829_1</name>
</geneLocation>
<feature type="chain" id="PRO_5045110129" evidence="1">
    <location>
        <begin position="23"/>
        <end position="152"/>
    </location>
</feature>
<feature type="signal peptide" evidence="1">
    <location>
        <begin position="1"/>
        <end position="22"/>
    </location>
</feature>
<name>A0ABY3R0K0_9BRAD</name>
<organism evidence="2 3">
    <name type="scientific">Bradyrhizobium barranii</name>
    <dbReference type="NCBI Taxonomy" id="2992140"/>
    <lineage>
        <taxon>Bacteria</taxon>
        <taxon>Pseudomonadati</taxon>
        <taxon>Pseudomonadota</taxon>
        <taxon>Alphaproteobacteria</taxon>
        <taxon>Hyphomicrobiales</taxon>
        <taxon>Nitrobacteraceae</taxon>
        <taxon>Bradyrhizobium</taxon>
    </lineage>
</organism>
<proteinExistence type="predicted"/>
<reference evidence="2" key="1">
    <citation type="submission" date="2021-11" db="EMBL/GenBank/DDBJ databases">
        <title>Australian commercial rhizobial inoculants.</title>
        <authorList>
            <person name="Kohlmeier M.G."/>
            <person name="O'Hara G.W."/>
            <person name="Colombi E."/>
            <person name="Ramsay J.P."/>
            <person name="Terpolilli J."/>
        </authorList>
    </citation>
    <scope>NUCLEOTIDE SEQUENCE</scope>
    <source>
        <strain evidence="2">CC829</strain>
        <plasmid evidence="2">pCC829_1</plasmid>
    </source>
</reference>
<dbReference type="EMBL" id="CP088101">
    <property type="protein sequence ID" value="UFW91803.1"/>
    <property type="molecule type" value="Genomic_DNA"/>
</dbReference>
<evidence type="ECO:0000313" key="2">
    <source>
        <dbReference type="EMBL" id="UFW91803.1"/>
    </source>
</evidence>
<evidence type="ECO:0000256" key="1">
    <source>
        <dbReference type="SAM" id="SignalP"/>
    </source>
</evidence>
<dbReference type="PROSITE" id="PS51257">
    <property type="entry name" value="PROKAR_LIPOPROTEIN"/>
    <property type="match status" value="1"/>
</dbReference>
<keyword evidence="2" id="KW-0614">Plasmid</keyword>
<dbReference type="RefSeq" id="WP_231145685.1">
    <property type="nucleotide sequence ID" value="NZ_CP088101.1"/>
</dbReference>
<keyword evidence="1" id="KW-0732">Signal</keyword>